<evidence type="ECO:0000313" key="2">
    <source>
        <dbReference type="EMBL" id="KAK8935109.1"/>
    </source>
</evidence>
<protein>
    <recommendedName>
        <fullName evidence="1">KIB1-4 beta-propeller domain-containing protein</fullName>
    </recommendedName>
</protein>
<name>A0AAP0BBB3_9ASPA</name>
<evidence type="ECO:0000259" key="1">
    <source>
        <dbReference type="Pfam" id="PF03478"/>
    </source>
</evidence>
<accession>A0AAP0BBB3</accession>
<gene>
    <name evidence="2" type="ORF">KSP39_PZI012894</name>
</gene>
<dbReference type="Proteomes" id="UP001418222">
    <property type="component" value="Unassembled WGS sequence"/>
</dbReference>
<reference evidence="2 3" key="1">
    <citation type="journal article" date="2022" name="Nat. Plants">
        <title>Genomes of leafy and leafless Platanthera orchids illuminate the evolution of mycoheterotrophy.</title>
        <authorList>
            <person name="Li M.H."/>
            <person name="Liu K.W."/>
            <person name="Li Z."/>
            <person name="Lu H.C."/>
            <person name="Ye Q.L."/>
            <person name="Zhang D."/>
            <person name="Wang J.Y."/>
            <person name="Li Y.F."/>
            <person name="Zhong Z.M."/>
            <person name="Liu X."/>
            <person name="Yu X."/>
            <person name="Liu D.K."/>
            <person name="Tu X.D."/>
            <person name="Liu B."/>
            <person name="Hao Y."/>
            <person name="Liao X.Y."/>
            <person name="Jiang Y.T."/>
            <person name="Sun W.H."/>
            <person name="Chen J."/>
            <person name="Chen Y.Q."/>
            <person name="Ai Y."/>
            <person name="Zhai J.W."/>
            <person name="Wu S.S."/>
            <person name="Zhou Z."/>
            <person name="Hsiao Y.Y."/>
            <person name="Wu W.L."/>
            <person name="Chen Y.Y."/>
            <person name="Lin Y.F."/>
            <person name="Hsu J.L."/>
            <person name="Li C.Y."/>
            <person name="Wang Z.W."/>
            <person name="Zhao X."/>
            <person name="Zhong W.Y."/>
            <person name="Ma X.K."/>
            <person name="Ma L."/>
            <person name="Huang J."/>
            <person name="Chen G.Z."/>
            <person name="Huang M.Z."/>
            <person name="Huang L."/>
            <person name="Peng D.H."/>
            <person name="Luo Y.B."/>
            <person name="Zou S.Q."/>
            <person name="Chen S.P."/>
            <person name="Lan S."/>
            <person name="Tsai W.C."/>
            <person name="Van de Peer Y."/>
            <person name="Liu Z.J."/>
        </authorList>
    </citation>
    <scope>NUCLEOTIDE SEQUENCE [LARGE SCALE GENOMIC DNA]</scope>
    <source>
        <strain evidence="2">Lor287</strain>
    </source>
</reference>
<dbReference type="Pfam" id="PF03478">
    <property type="entry name" value="Beta-prop_KIB1-4"/>
    <property type="match status" value="1"/>
</dbReference>
<keyword evidence="3" id="KW-1185">Reference proteome</keyword>
<comment type="caution">
    <text evidence="2">The sequence shown here is derived from an EMBL/GenBank/DDBJ whole genome shotgun (WGS) entry which is preliminary data.</text>
</comment>
<proteinExistence type="predicted"/>
<dbReference type="InterPro" id="IPR005174">
    <property type="entry name" value="KIB1-4_b-propeller"/>
</dbReference>
<organism evidence="2 3">
    <name type="scientific">Platanthera zijinensis</name>
    <dbReference type="NCBI Taxonomy" id="2320716"/>
    <lineage>
        <taxon>Eukaryota</taxon>
        <taxon>Viridiplantae</taxon>
        <taxon>Streptophyta</taxon>
        <taxon>Embryophyta</taxon>
        <taxon>Tracheophyta</taxon>
        <taxon>Spermatophyta</taxon>
        <taxon>Magnoliopsida</taxon>
        <taxon>Liliopsida</taxon>
        <taxon>Asparagales</taxon>
        <taxon>Orchidaceae</taxon>
        <taxon>Orchidoideae</taxon>
        <taxon>Orchideae</taxon>
        <taxon>Orchidinae</taxon>
        <taxon>Platanthera</taxon>
    </lineage>
</organism>
<sequence length="219" mass="25273">MHRREVGGSRHCHILARLRRLACTLGKRFVGRPLPSSLPSGPLSVSRTSPWLLLPTSAAQGFNVLRFFSLIENRFYTIQNLSPLTKQKMFETSFQGWILIVDVTAFIPIFLNPFTRHELPLPSLLTIPMEDSISDLPRADLAELILQEFLRKIIFIPSSQPDAIAVVLWMDTFFRYCLPHLRVGDVAKEVRTDGRRISQKTNLVYLIHYIDIYLYKYTK</sequence>
<dbReference type="EMBL" id="JBBWWQ010000011">
    <property type="protein sequence ID" value="KAK8935109.1"/>
    <property type="molecule type" value="Genomic_DNA"/>
</dbReference>
<feature type="domain" description="KIB1-4 beta-propeller" evidence="1">
    <location>
        <begin position="67"/>
        <end position="185"/>
    </location>
</feature>
<dbReference type="AlphaFoldDB" id="A0AAP0BBB3"/>
<evidence type="ECO:0000313" key="3">
    <source>
        <dbReference type="Proteomes" id="UP001418222"/>
    </source>
</evidence>